<keyword evidence="10" id="KW-1185">Reference proteome</keyword>
<feature type="transmembrane region" description="Helical" evidence="9">
    <location>
        <begin position="181"/>
        <end position="197"/>
    </location>
</feature>
<evidence type="ECO:0000256" key="8">
    <source>
        <dbReference type="SAM" id="MobiDB-lite"/>
    </source>
</evidence>
<dbReference type="KEGG" id="goe:108865071"/>
<dbReference type="GO" id="GO:0016757">
    <property type="term" value="F:glycosyltransferase activity"/>
    <property type="evidence" value="ECO:0007669"/>
    <property type="project" value="UniProtKB-KW"/>
</dbReference>
<evidence type="ECO:0000256" key="4">
    <source>
        <dbReference type="ARBA" id="ARBA00022502"/>
    </source>
</evidence>
<protein>
    <submittedName>
        <fullName evidence="11">Phosphatidylinositol N-acetylglucosaminyltransferase subunit C</fullName>
    </submittedName>
</protein>
<evidence type="ECO:0000256" key="3">
    <source>
        <dbReference type="ARBA" id="ARBA00008321"/>
    </source>
</evidence>
<dbReference type="GO" id="GO:0000506">
    <property type="term" value="C:glycosylphosphatidylinositol-N-acetylglucosaminyltransferase (GPI-GnT) complex"/>
    <property type="evidence" value="ECO:0007669"/>
    <property type="project" value="TreeGrafter"/>
</dbReference>
<evidence type="ECO:0000256" key="6">
    <source>
        <dbReference type="ARBA" id="ARBA00022989"/>
    </source>
</evidence>
<evidence type="ECO:0000256" key="7">
    <source>
        <dbReference type="ARBA" id="ARBA00023136"/>
    </source>
</evidence>
<evidence type="ECO:0000256" key="9">
    <source>
        <dbReference type="SAM" id="Phobius"/>
    </source>
</evidence>
<keyword evidence="11" id="KW-0328">Glycosyltransferase</keyword>
<feature type="region of interest" description="Disordered" evidence="8">
    <location>
        <begin position="241"/>
        <end position="260"/>
    </location>
</feature>
<evidence type="ECO:0000256" key="5">
    <source>
        <dbReference type="ARBA" id="ARBA00022692"/>
    </source>
</evidence>
<evidence type="ECO:0000256" key="1">
    <source>
        <dbReference type="ARBA" id="ARBA00004141"/>
    </source>
</evidence>
<feature type="transmembrane region" description="Helical" evidence="9">
    <location>
        <begin position="54"/>
        <end position="73"/>
    </location>
</feature>
<comment type="subcellular location">
    <subcellularLocation>
        <location evidence="1">Membrane</location>
        <topology evidence="1">Multi-pass membrane protein</topology>
    </subcellularLocation>
</comment>
<evidence type="ECO:0000256" key="2">
    <source>
        <dbReference type="ARBA" id="ARBA00004687"/>
    </source>
</evidence>
<dbReference type="CTD" id="38410"/>
<reference evidence="11" key="1">
    <citation type="submission" date="2025-08" db="UniProtKB">
        <authorList>
            <consortium name="RefSeq"/>
        </authorList>
    </citation>
    <scope>IDENTIFICATION</scope>
</reference>
<dbReference type="PANTHER" id="PTHR12982">
    <property type="entry name" value="PHOSPHATIDYLINOSITOL GLYCAN, CLASS C"/>
    <property type="match status" value="1"/>
</dbReference>
<keyword evidence="4" id="KW-0337">GPI-anchor biosynthesis</keyword>
<dbReference type="Pfam" id="PF06432">
    <property type="entry name" value="GPI2"/>
    <property type="match status" value="1"/>
</dbReference>
<comment type="similarity">
    <text evidence="3">Belongs to the PIGC family.</text>
</comment>
<gene>
    <name evidence="11" type="primary">LOC108865071</name>
</gene>
<feature type="transmembrane region" description="Helical" evidence="9">
    <location>
        <begin position="79"/>
        <end position="97"/>
    </location>
</feature>
<keyword evidence="11" id="KW-0808">Transferase</keyword>
<organism evidence="10 11">
    <name type="scientific">Galendromus occidentalis</name>
    <name type="common">western predatory mite</name>
    <dbReference type="NCBI Taxonomy" id="34638"/>
    <lineage>
        <taxon>Eukaryota</taxon>
        <taxon>Metazoa</taxon>
        <taxon>Ecdysozoa</taxon>
        <taxon>Arthropoda</taxon>
        <taxon>Chelicerata</taxon>
        <taxon>Arachnida</taxon>
        <taxon>Acari</taxon>
        <taxon>Parasitiformes</taxon>
        <taxon>Mesostigmata</taxon>
        <taxon>Gamasina</taxon>
        <taxon>Phytoseioidea</taxon>
        <taxon>Phytoseiidae</taxon>
        <taxon>Typhlodrominae</taxon>
        <taxon>Galendromus</taxon>
    </lineage>
</organism>
<keyword evidence="5 9" id="KW-0812">Transmembrane</keyword>
<evidence type="ECO:0000313" key="11">
    <source>
        <dbReference type="RefSeq" id="XP_018497242.1"/>
    </source>
</evidence>
<comment type="pathway">
    <text evidence="2">Glycolipid biosynthesis; glycosylphosphatidylinositol-anchor biosynthesis.</text>
</comment>
<name>A0AAJ7PAV5_9ACAR</name>
<sequence>MAVQLPPSPPQRVTPTQALVIGSRVVQSLCRLLVFLCSYRLLSADPSIVALDALNVMRLIMFVITVTLAFWSYQNVKEILLYSMFLVALSPVVRSLAETVSTDTIYALSTVLSIVHLFLSDYTLSSPLSEVSLSLNSQIFSSVCLASRLTSNSAVFALMCASAILFVTLARVSKESRKEHLFTTMHVVASSGFFFVVEGRNRDVTVELYLWVSLLFTVGIALPLLYVRLQTSRKICSGPWDEAVPGRSEPAQAQRHAKKE</sequence>
<keyword evidence="6 9" id="KW-1133">Transmembrane helix</keyword>
<feature type="transmembrane region" description="Helical" evidence="9">
    <location>
        <begin position="145"/>
        <end position="169"/>
    </location>
</feature>
<accession>A0AAJ7PAV5</accession>
<proteinExistence type="inferred from homology"/>
<dbReference type="AlphaFoldDB" id="A0AAJ7PAV5"/>
<dbReference type="PANTHER" id="PTHR12982:SF0">
    <property type="entry name" value="PHOSPHATIDYLINOSITOL N-ACETYLGLUCOSAMINYLTRANSFERASE SUBUNIT C"/>
    <property type="match status" value="1"/>
</dbReference>
<dbReference type="Proteomes" id="UP000694867">
    <property type="component" value="Unplaced"/>
</dbReference>
<dbReference type="InterPro" id="IPR009450">
    <property type="entry name" value="Plno_GlcNAc_GPI2"/>
</dbReference>
<feature type="transmembrane region" description="Helical" evidence="9">
    <location>
        <begin position="209"/>
        <end position="227"/>
    </location>
</feature>
<dbReference type="RefSeq" id="XP_018497242.1">
    <property type="nucleotide sequence ID" value="XM_018641726.1"/>
</dbReference>
<evidence type="ECO:0000313" key="10">
    <source>
        <dbReference type="Proteomes" id="UP000694867"/>
    </source>
</evidence>
<keyword evidence="7 9" id="KW-0472">Membrane</keyword>
<dbReference type="GeneID" id="108865071"/>
<dbReference type="GO" id="GO:0006506">
    <property type="term" value="P:GPI anchor biosynthetic process"/>
    <property type="evidence" value="ECO:0007669"/>
    <property type="project" value="UniProtKB-KW"/>
</dbReference>